<keyword evidence="6" id="KW-0479">Metal-binding</keyword>
<dbReference type="GO" id="GO:0016682">
    <property type="term" value="F:oxidoreductase activity, acting on diphenols and related substances as donors, oxygen as acceptor"/>
    <property type="evidence" value="ECO:0007669"/>
    <property type="project" value="TreeGrafter"/>
</dbReference>
<keyword evidence="8 11" id="KW-1133">Transmembrane helix</keyword>
<dbReference type="GO" id="GO:0046872">
    <property type="term" value="F:metal ion binding"/>
    <property type="evidence" value="ECO:0007669"/>
    <property type="project" value="UniProtKB-KW"/>
</dbReference>
<keyword evidence="4" id="KW-0349">Heme</keyword>
<dbReference type="GO" id="GO:0005886">
    <property type="term" value="C:plasma membrane"/>
    <property type="evidence" value="ECO:0007669"/>
    <property type="project" value="UniProtKB-SubCell"/>
</dbReference>
<keyword evidence="2" id="KW-0813">Transport</keyword>
<dbReference type="AlphaFoldDB" id="T0ZRN2"/>
<keyword evidence="3" id="KW-1003">Cell membrane</keyword>
<keyword evidence="5 11" id="KW-0812">Transmembrane</keyword>
<gene>
    <name evidence="12" type="ORF">B1B_12466</name>
</gene>
<sequence>SALPALLWGVAFADFVHGVPITVGGGWTGNFFDLVKPYALLGGLATLSLFTLHGATYLGLKTEGAVRERARRAGQRLAPATFVIVTGFLGWTDLSAHSMHHVGLVPPLLPILGVVVLAGVGWLVRDHLEGWAFVATALVIVAFFTTLLLNLYPNVLVSSLHSTDDLTIVQAASHRYTLEVMSWVALIFTPF</sequence>
<name>T0ZRN2_9ZZZZ</name>
<dbReference type="PANTHER" id="PTHR43141">
    <property type="entry name" value="CYTOCHROME BD2 SUBUNIT II"/>
    <property type="match status" value="1"/>
</dbReference>
<proteinExistence type="predicted"/>
<dbReference type="GO" id="GO:0009055">
    <property type="term" value="F:electron transfer activity"/>
    <property type="evidence" value="ECO:0007669"/>
    <property type="project" value="TreeGrafter"/>
</dbReference>
<feature type="transmembrane region" description="Helical" evidence="11">
    <location>
        <begin position="131"/>
        <end position="152"/>
    </location>
</feature>
<keyword evidence="7" id="KW-0249">Electron transport</keyword>
<evidence type="ECO:0000256" key="8">
    <source>
        <dbReference type="ARBA" id="ARBA00022989"/>
    </source>
</evidence>
<evidence type="ECO:0000256" key="6">
    <source>
        <dbReference type="ARBA" id="ARBA00022723"/>
    </source>
</evidence>
<organism evidence="12">
    <name type="scientific">mine drainage metagenome</name>
    <dbReference type="NCBI Taxonomy" id="410659"/>
    <lineage>
        <taxon>unclassified sequences</taxon>
        <taxon>metagenomes</taxon>
        <taxon>ecological metagenomes</taxon>
    </lineage>
</organism>
<feature type="non-terminal residue" evidence="12">
    <location>
        <position position="1"/>
    </location>
</feature>
<evidence type="ECO:0000313" key="12">
    <source>
        <dbReference type="EMBL" id="EQD47132.1"/>
    </source>
</evidence>
<evidence type="ECO:0000256" key="7">
    <source>
        <dbReference type="ARBA" id="ARBA00022982"/>
    </source>
</evidence>
<comment type="subcellular location">
    <subcellularLocation>
        <location evidence="1">Cell membrane</location>
        <topology evidence="1">Multi-pass membrane protein</topology>
    </subcellularLocation>
</comment>
<dbReference type="PANTHER" id="PTHR43141:SF5">
    <property type="entry name" value="CYTOCHROME BD-I UBIQUINOL OXIDASE SUBUNIT 2"/>
    <property type="match status" value="1"/>
</dbReference>
<dbReference type="EMBL" id="AUZY01008166">
    <property type="protein sequence ID" value="EQD47132.1"/>
    <property type="molecule type" value="Genomic_DNA"/>
</dbReference>
<evidence type="ECO:0000256" key="10">
    <source>
        <dbReference type="ARBA" id="ARBA00023136"/>
    </source>
</evidence>
<feature type="non-terminal residue" evidence="12">
    <location>
        <position position="191"/>
    </location>
</feature>
<comment type="caution">
    <text evidence="12">The sequence shown here is derived from an EMBL/GenBank/DDBJ whole genome shotgun (WGS) entry which is preliminary data.</text>
</comment>
<evidence type="ECO:0000256" key="5">
    <source>
        <dbReference type="ARBA" id="ARBA00022692"/>
    </source>
</evidence>
<feature type="transmembrane region" description="Helical" evidence="11">
    <location>
        <begin position="104"/>
        <end position="124"/>
    </location>
</feature>
<reference evidence="12" key="1">
    <citation type="submission" date="2013-08" db="EMBL/GenBank/DDBJ databases">
        <authorList>
            <person name="Mendez C."/>
            <person name="Richter M."/>
            <person name="Ferrer M."/>
            <person name="Sanchez J."/>
        </authorList>
    </citation>
    <scope>NUCLEOTIDE SEQUENCE</scope>
</reference>
<protein>
    <submittedName>
        <fullName evidence="12">Cytochrome d ubiquinol oxidase, subunit II</fullName>
    </submittedName>
</protein>
<feature type="transmembrane region" description="Helical" evidence="11">
    <location>
        <begin position="73"/>
        <end position="92"/>
    </location>
</feature>
<keyword evidence="10 11" id="KW-0472">Membrane</keyword>
<evidence type="ECO:0000256" key="11">
    <source>
        <dbReference type="SAM" id="Phobius"/>
    </source>
</evidence>
<dbReference type="InterPro" id="IPR003317">
    <property type="entry name" value="Cyt-d_oxidase_su2"/>
</dbReference>
<evidence type="ECO:0000256" key="9">
    <source>
        <dbReference type="ARBA" id="ARBA00023004"/>
    </source>
</evidence>
<dbReference type="GO" id="GO:0019646">
    <property type="term" value="P:aerobic electron transport chain"/>
    <property type="evidence" value="ECO:0007669"/>
    <property type="project" value="TreeGrafter"/>
</dbReference>
<accession>T0ZRN2</accession>
<reference evidence="12" key="2">
    <citation type="journal article" date="2014" name="ISME J.">
        <title>Microbial stratification in low pH oxic and suboxic macroscopic growths along an acid mine drainage.</title>
        <authorList>
            <person name="Mendez-Garcia C."/>
            <person name="Mesa V."/>
            <person name="Sprenger R.R."/>
            <person name="Richter M."/>
            <person name="Diez M.S."/>
            <person name="Solano J."/>
            <person name="Bargiela R."/>
            <person name="Golyshina O.V."/>
            <person name="Manteca A."/>
            <person name="Ramos J.L."/>
            <person name="Gallego J.R."/>
            <person name="Llorente I."/>
            <person name="Martins Dos Santos V.A."/>
            <person name="Jensen O.N."/>
            <person name="Pelaez A.I."/>
            <person name="Sanchez J."/>
            <person name="Ferrer M."/>
        </authorList>
    </citation>
    <scope>NUCLEOTIDE SEQUENCE</scope>
</reference>
<dbReference type="Pfam" id="PF02322">
    <property type="entry name" value="Cyt_bd_oxida_II"/>
    <property type="match status" value="1"/>
</dbReference>
<keyword evidence="9" id="KW-0408">Iron</keyword>
<feature type="transmembrane region" description="Helical" evidence="11">
    <location>
        <begin position="34"/>
        <end position="52"/>
    </location>
</feature>
<evidence type="ECO:0000256" key="2">
    <source>
        <dbReference type="ARBA" id="ARBA00022448"/>
    </source>
</evidence>
<dbReference type="GO" id="GO:0070069">
    <property type="term" value="C:cytochrome complex"/>
    <property type="evidence" value="ECO:0007669"/>
    <property type="project" value="TreeGrafter"/>
</dbReference>
<evidence type="ECO:0000256" key="4">
    <source>
        <dbReference type="ARBA" id="ARBA00022617"/>
    </source>
</evidence>
<evidence type="ECO:0000256" key="1">
    <source>
        <dbReference type="ARBA" id="ARBA00004651"/>
    </source>
</evidence>
<evidence type="ECO:0000256" key="3">
    <source>
        <dbReference type="ARBA" id="ARBA00022475"/>
    </source>
</evidence>